<keyword evidence="4 7" id="KW-0472">Membrane</keyword>
<feature type="compositionally biased region" description="Polar residues" evidence="6">
    <location>
        <begin position="11"/>
        <end position="33"/>
    </location>
</feature>
<dbReference type="InterPro" id="IPR027359">
    <property type="entry name" value="Volt_channel_dom_sf"/>
</dbReference>
<keyword evidence="3 7" id="KW-1133">Transmembrane helix</keyword>
<feature type="domain" description="Ion transport" evidence="8">
    <location>
        <begin position="231"/>
        <end position="437"/>
    </location>
</feature>
<protein>
    <submittedName>
        <fullName evidence="9">TNKS2 protein</fullName>
    </submittedName>
</protein>
<feature type="coiled-coil region" evidence="5">
    <location>
        <begin position="583"/>
        <end position="635"/>
    </location>
</feature>
<reference evidence="9" key="1">
    <citation type="submission" date="2021-02" db="EMBL/GenBank/DDBJ databases">
        <authorList>
            <person name="Dougan E. K."/>
            <person name="Rhodes N."/>
            <person name="Thang M."/>
            <person name="Chan C."/>
        </authorList>
    </citation>
    <scope>NUCLEOTIDE SEQUENCE</scope>
</reference>
<gene>
    <name evidence="9" type="primary">TNKS2</name>
    <name evidence="9" type="ORF">SNAT2548_LOCUS7118</name>
</gene>
<feature type="transmembrane region" description="Helical" evidence="7">
    <location>
        <begin position="291"/>
        <end position="309"/>
    </location>
</feature>
<evidence type="ECO:0000256" key="7">
    <source>
        <dbReference type="SAM" id="Phobius"/>
    </source>
</evidence>
<feature type="transmembrane region" description="Helical" evidence="7">
    <location>
        <begin position="344"/>
        <end position="377"/>
    </location>
</feature>
<dbReference type="GO" id="GO:0016020">
    <property type="term" value="C:membrane"/>
    <property type="evidence" value="ECO:0007669"/>
    <property type="project" value="UniProtKB-SubCell"/>
</dbReference>
<keyword evidence="5" id="KW-0175">Coiled coil</keyword>
<evidence type="ECO:0000256" key="3">
    <source>
        <dbReference type="ARBA" id="ARBA00022989"/>
    </source>
</evidence>
<feature type="region of interest" description="Disordered" evidence="6">
    <location>
        <begin position="1"/>
        <end position="59"/>
    </location>
</feature>
<evidence type="ECO:0000256" key="4">
    <source>
        <dbReference type="ARBA" id="ARBA00023136"/>
    </source>
</evidence>
<dbReference type="AlphaFoldDB" id="A0A812JNB7"/>
<accession>A0A812JNB7</accession>
<proteinExistence type="predicted"/>
<organism evidence="9 10">
    <name type="scientific">Symbiodinium natans</name>
    <dbReference type="NCBI Taxonomy" id="878477"/>
    <lineage>
        <taxon>Eukaryota</taxon>
        <taxon>Sar</taxon>
        <taxon>Alveolata</taxon>
        <taxon>Dinophyceae</taxon>
        <taxon>Suessiales</taxon>
        <taxon>Symbiodiniaceae</taxon>
        <taxon>Symbiodinium</taxon>
    </lineage>
</organism>
<evidence type="ECO:0000256" key="5">
    <source>
        <dbReference type="SAM" id="Coils"/>
    </source>
</evidence>
<evidence type="ECO:0000313" key="10">
    <source>
        <dbReference type="Proteomes" id="UP000604046"/>
    </source>
</evidence>
<keyword evidence="10" id="KW-1185">Reference proteome</keyword>
<feature type="transmembrane region" description="Helical" evidence="7">
    <location>
        <begin position="260"/>
        <end position="279"/>
    </location>
</feature>
<dbReference type="Gene3D" id="1.20.120.350">
    <property type="entry name" value="Voltage-gated potassium channels. Chain C"/>
    <property type="match status" value="1"/>
</dbReference>
<dbReference type="SUPFAM" id="SSF81324">
    <property type="entry name" value="Voltage-gated potassium channels"/>
    <property type="match status" value="1"/>
</dbReference>
<evidence type="ECO:0000256" key="6">
    <source>
        <dbReference type="SAM" id="MobiDB-lite"/>
    </source>
</evidence>
<dbReference type="InterPro" id="IPR005821">
    <property type="entry name" value="Ion_trans_dom"/>
</dbReference>
<dbReference type="Proteomes" id="UP000604046">
    <property type="component" value="Unassembled WGS sequence"/>
</dbReference>
<evidence type="ECO:0000256" key="2">
    <source>
        <dbReference type="ARBA" id="ARBA00022692"/>
    </source>
</evidence>
<dbReference type="Pfam" id="PF00520">
    <property type="entry name" value="Ion_trans"/>
    <property type="match status" value="1"/>
</dbReference>
<dbReference type="OrthoDB" id="7464126at2759"/>
<keyword evidence="2 7" id="KW-0812">Transmembrane</keyword>
<comment type="caution">
    <text evidence="9">The sequence shown here is derived from an EMBL/GenBank/DDBJ whole genome shotgun (WGS) entry which is preliminary data.</text>
</comment>
<sequence>MDLKNGAHGGASNTSEASERATTVQDSPMQSEGPTREEESEAKDEVQSETPISPTGRRRSLMTHINELGEALAHVGREAGELGASAAQKAVNVGREAGELGGALATSAAQTAVNVGRVGGELGGALASSAVTLASGVSEYTEDMLFSPTASKGLSKNVHTDEASFEQFLGQVIKAHLDHDDSQEFPTRRSNVRRNLTGILEGGQRGGFFQRCPQTQACCYKVCARLENSVFFGIFCWAFLLLHCIALVRVANNDGSPEFWYTVSESYMVFFVLELLVRIGAAPNRYFWQSGYVVLDILLLLASIAEALLPSISDQFGQGQFTLLTLHLLRFLRGLQSLNMPESASAVTACFGGLLPFFLFFLLCCIWCLFAAVWYLVFSSTTFPVVQFNHFGSAVLTQFYLACHAMDWDRITEPLEQAGTQTATLLAALFVVTLLGVLFLTANGAIIIFHELAGRGIADYQQTQGNKDMRRRLLGLSRLEESLERAACGLGASREAWGEWLMQSRARLADALGELKPSLKVLKITAEEILQLYDHLYEVSHGALTVSELLFGILRMISPAEVAELLQVDHMQKQCIQVAESSMGSMERQIEKGRQQLDRMESSVSQLQRHLRKMRSQARRARQELSDLVVEVEQQYQGCMASVHEAASMRQLHLRLTHENSRQEVFNRLHVAQRSLSNLRHFSTRVNAFGFPQVADGEAWDQAEQDSESAFGDPGQFEKVANMLQAEVKKRIGTRLRQYLELQTLNAPDAPAAGT</sequence>
<evidence type="ECO:0000256" key="1">
    <source>
        <dbReference type="ARBA" id="ARBA00004141"/>
    </source>
</evidence>
<feature type="transmembrane region" description="Helical" evidence="7">
    <location>
        <begin position="425"/>
        <end position="449"/>
    </location>
</feature>
<evidence type="ECO:0000313" key="9">
    <source>
        <dbReference type="EMBL" id="CAE7211565.1"/>
    </source>
</evidence>
<dbReference type="EMBL" id="CAJNDS010000491">
    <property type="protein sequence ID" value="CAE7211565.1"/>
    <property type="molecule type" value="Genomic_DNA"/>
</dbReference>
<comment type="subcellular location">
    <subcellularLocation>
        <location evidence="1">Membrane</location>
        <topology evidence="1">Multi-pass membrane protein</topology>
    </subcellularLocation>
</comment>
<feature type="transmembrane region" description="Helical" evidence="7">
    <location>
        <begin position="230"/>
        <end position="248"/>
    </location>
</feature>
<evidence type="ECO:0000259" key="8">
    <source>
        <dbReference type="Pfam" id="PF00520"/>
    </source>
</evidence>
<name>A0A812JNB7_9DINO</name>